<dbReference type="Proteomes" id="UP000480178">
    <property type="component" value="Chromosome"/>
</dbReference>
<protein>
    <submittedName>
        <fullName evidence="1">Uncharacterized protein</fullName>
    </submittedName>
</protein>
<organism evidence="1 2">
    <name type="scientific">Rhodocytophaga rosea</name>
    <dbReference type="NCBI Taxonomy" id="2704465"/>
    <lineage>
        <taxon>Bacteria</taxon>
        <taxon>Pseudomonadati</taxon>
        <taxon>Bacteroidota</taxon>
        <taxon>Cytophagia</taxon>
        <taxon>Cytophagales</taxon>
        <taxon>Rhodocytophagaceae</taxon>
        <taxon>Rhodocytophaga</taxon>
    </lineage>
</organism>
<proteinExistence type="predicted"/>
<evidence type="ECO:0000313" key="2">
    <source>
        <dbReference type="Proteomes" id="UP000480178"/>
    </source>
</evidence>
<dbReference type="AlphaFoldDB" id="A0A6C0GM97"/>
<accession>A0A6C0GM97</accession>
<dbReference type="KEGG" id="rhoz:GXP67_22090"/>
<sequence length="582" mass="65779">MPDNSALLIWEKLRPIPSSNDIAEALRCEIHDPLWLLARQWQLGEFKAEDAGMAAFTHVVTTSTPLQRFMGSGQNAASTYKAEEKPINAQTEQLAPSFDLSLRLEAGRMWQKMLINANKGQAWEVFRQNPLLQFKAPSLTYESGSSELSAYSYEPYSQIVVALSNGRMVDGALLYKELQTRKASDFLPQADSVVNETGSKWVQWVNNRIGIAGPQTNTCWDAGRLEYRATISAILPDNTAATLHMPEYNGQNMDSFSWEQAIAQQTLSDGLDASQITIHRNTFIPTPVSFPSMPRARWWEFEDSTLDLSNLQARKTDLGLLLLSEFSLLYSNDWLLTPLTLPVGHLAQVRSMRVTDVFGVQSYINPVPQNENWELFQITSPAVPTPKGWLYLPPVTNHFLQSDTLEEIHFIRDEMANLVWGVEMVVPNGLGEGMDGQSAALRLESWLEKLAGNTTSTPMPDISAPFTYQIGSTVPPHWIPFIPIRPNAANEQIVFRRANMPRFVGDFAPTRIRPRTDILRSVTDEKRHYDIQEEEIPTTGITVKQAWRRARWFDGRTITWLSREKSIGRHLQSSGLQFDQAE</sequence>
<reference evidence="1 2" key="1">
    <citation type="submission" date="2020-01" db="EMBL/GenBank/DDBJ databases">
        <authorList>
            <person name="Kim M.K."/>
        </authorList>
    </citation>
    <scope>NUCLEOTIDE SEQUENCE [LARGE SCALE GENOMIC DNA]</scope>
    <source>
        <strain evidence="1 2">172606-1</strain>
    </source>
</reference>
<gene>
    <name evidence="1" type="ORF">GXP67_22090</name>
</gene>
<name>A0A6C0GM97_9BACT</name>
<evidence type="ECO:0000313" key="1">
    <source>
        <dbReference type="EMBL" id="QHT69139.1"/>
    </source>
</evidence>
<keyword evidence="2" id="KW-1185">Reference proteome</keyword>
<dbReference type="EMBL" id="CP048222">
    <property type="protein sequence ID" value="QHT69139.1"/>
    <property type="molecule type" value="Genomic_DNA"/>
</dbReference>
<dbReference type="RefSeq" id="WP_162445132.1">
    <property type="nucleotide sequence ID" value="NZ_CP048222.1"/>
</dbReference>